<gene>
    <name evidence="5" type="ORF">ACFQ00_04305</name>
</gene>
<name>A0ABW3BZ60_SPHXN</name>
<comment type="caution">
    <text evidence="5">The sequence shown here is derived from an EMBL/GenBank/DDBJ whole genome shotgun (WGS) entry which is preliminary data.</text>
</comment>
<dbReference type="PANTHER" id="PTHR32089">
    <property type="entry name" value="METHYL-ACCEPTING CHEMOTAXIS PROTEIN MCPB"/>
    <property type="match status" value="1"/>
</dbReference>
<keyword evidence="6" id="KW-1185">Reference proteome</keyword>
<dbReference type="Gene3D" id="1.10.287.950">
    <property type="entry name" value="Methyl-accepting chemotaxis protein"/>
    <property type="match status" value="1"/>
</dbReference>
<dbReference type="EMBL" id="JBHTIK010000002">
    <property type="protein sequence ID" value="MFD0847535.1"/>
    <property type="molecule type" value="Genomic_DNA"/>
</dbReference>
<feature type="transmembrane region" description="Helical" evidence="3">
    <location>
        <begin position="40"/>
        <end position="59"/>
    </location>
</feature>
<proteinExistence type="predicted"/>
<feature type="transmembrane region" description="Helical" evidence="3">
    <location>
        <begin position="145"/>
        <end position="166"/>
    </location>
</feature>
<dbReference type="SMART" id="SM00283">
    <property type="entry name" value="MA"/>
    <property type="match status" value="1"/>
</dbReference>
<keyword evidence="3" id="KW-0472">Membrane</keyword>
<evidence type="ECO:0000256" key="3">
    <source>
        <dbReference type="SAM" id="Phobius"/>
    </source>
</evidence>
<keyword evidence="3" id="KW-0812">Transmembrane</keyword>
<feature type="transmembrane region" description="Helical" evidence="3">
    <location>
        <begin position="71"/>
        <end position="88"/>
    </location>
</feature>
<evidence type="ECO:0000313" key="5">
    <source>
        <dbReference type="EMBL" id="MFD0847535.1"/>
    </source>
</evidence>
<accession>A0ABW3BZ60</accession>
<dbReference type="Pfam" id="PF00015">
    <property type="entry name" value="MCPsignal"/>
    <property type="match status" value="1"/>
</dbReference>
<feature type="transmembrane region" description="Helical" evidence="3">
    <location>
        <begin position="12"/>
        <end position="34"/>
    </location>
</feature>
<evidence type="ECO:0000256" key="1">
    <source>
        <dbReference type="ARBA" id="ARBA00023224"/>
    </source>
</evidence>
<feature type="transmembrane region" description="Helical" evidence="3">
    <location>
        <begin position="116"/>
        <end position="139"/>
    </location>
</feature>
<dbReference type="SUPFAM" id="SSF58104">
    <property type="entry name" value="Methyl-accepting chemotaxis protein (MCP) signaling domain"/>
    <property type="match status" value="1"/>
</dbReference>
<reference evidence="6" key="1">
    <citation type="journal article" date="2019" name="Int. J. Syst. Evol. Microbiol.">
        <title>The Global Catalogue of Microorganisms (GCM) 10K type strain sequencing project: providing services to taxonomists for standard genome sequencing and annotation.</title>
        <authorList>
            <consortium name="The Broad Institute Genomics Platform"/>
            <consortium name="The Broad Institute Genome Sequencing Center for Infectious Disease"/>
            <person name="Wu L."/>
            <person name="Ma J."/>
        </authorList>
    </citation>
    <scope>NUCLEOTIDE SEQUENCE [LARGE SCALE GENOMIC DNA]</scope>
    <source>
        <strain evidence="6">CCUG 52537</strain>
    </source>
</reference>
<dbReference type="RefSeq" id="WP_381486710.1">
    <property type="nucleotide sequence ID" value="NZ_JBHTIK010000002.1"/>
</dbReference>
<feature type="domain" description="Methyl-accepting transducer" evidence="4">
    <location>
        <begin position="252"/>
        <end position="495"/>
    </location>
</feature>
<sequence length="508" mass="53340">MSAAALFPIRRAGARLLVGAFAANCIALGAVGVMTGKAETFSVVAIALALTVVPTLWVLRSPVVDAAQRTALALTAVCFPGLFLYLMNGHPWQMDMHMYFFAMLAGLTVLCDRRALIAAAGLIAVHHLALSVLAPDWVFAGGGDIPRVLLHAVIVVLQTGMLLWIVGQLSEFVNGKAEEAQRSLALRVEADVARGEAEANLKALKIAQAEAEHHRVAEESMRRAAESADRRRLVADALEARLGAIVSDLNSMGVQLASSKEELVRLLSGAALRSEQLRKSHRRAEQEVRAVVADTGALVSSIHAVGTNSGQARDTAREAASATQQLEPEIKALGNTVDAASQILGIISQVAAQSHMLSFNAAIEAARQSGDGSGFLIVANEMKLLSSQTADATRQIERHLADIRAATASVSSAISDATGKVHSIDTSTAGIADAVSHQIRATTEIASAADEMAVQIDAASGDVEALGRVLGEVANAMQQADQIATSVSERSNELDQTVRSVLAELRAA</sequence>
<evidence type="ECO:0000313" key="6">
    <source>
        <dbReference type="Proteomes" id="UP001597124"/>
    </source>
</evidence>
<dbReference type="InterPro" id="IPR004089">
    <property type="entry name" value="MCPsignal_dom"/>
</dbReference>
<evidence type="ECO:0000256" key="2">
    <source>
        <dbReference type="PROSITE-ProRule" id="PRU00284"/>
    </source>
</evidence>
<organism evidence="5 6">
    <name type="scientific">Sphingosinicella xenopeptidilytica</name>
    <dbReference type="NCBI Taxonomy" id="364098"/>
    <lineage>
        <taxon>Bacteria</taxon>
        <taxon>Pseudomonadati</taxon>
        <taxon>Pseudomonadota</taxon>
        <taxon>Alphaproteobacteria</taxon>
        <taxon>Sphingomonadales</taxon>
        <taxon>Sphingosinicellaceae</taxon>
        <taxon>Sphingosinicella</taxon>
    </lineage>
</organism>
<evidence type="ECO:0000259" key="4">
    <source>
        <dbReference type="PROSITE" id="PS50111"/>
    </source>
</evidence>
<dbReference type="PANTHER" id="PTHR32089:SF112">
    <property type="entry name" value="LYSOZYME-LIKE PROTEIN-RELATED"/>
    <property type="match status" value="1"/>
</dbReference>
<dbReference type="PROSITE" id="PS50111">
    <property type="entry name" value="CHEMOTAXIS_TRANSDUC_2"/>
    <property type="match status" value="1"/>
</dbReference>
<keyword evidence="3" id="KW-1133">Transmembrane helix</keyword>
<dbReference type="Proteomes" id="UP001597124">
    <property type="component" value="Unassembled WGS sequence"/>
</dbReference>
<protein>
    <submittedName>
        <fullName evidence="5">Methyl-accepting chemotaxis protein</fullName>
    </submittedName>
</protein>
<keyword evidence="1 2" id="KW-0807">Transducer</keyword>